<dbReference type="InterPro" id="IPR041698">
    <property type="entry name" value="Methyltransf_25"/>
</dbReference>
<dbReference type="GO" id="GO:0032259">
    <property type="term" value="P:methylation"/>
    <property type="evidence" value="ECO:0007669"/>
    <property type="project" value="UniProtKB-KW"/>
</dbReference>
<dbReference type="eggNOG" id="arCOG03773">
    <property type="taxonomic scope" value="Archaea"/>
</dbReference>
<feature type="domain" description="Methyltransferase" evidence="1">
    <location>
        <begin position="40"/>
        <end position="120"/>
    </location>
</feature>
<organism evidence="2 3">
    <name type="scientific">Pyrobaculum neutrophilum (strain DSM 2338 / JCM 9278 / NBRC 100436 / V24Sta)</name>
    <name type="common">Thermoproteus neutrophilus</name>
    <dbReference type="NCBI Taxonomy" id="444157"/>
    <lineage>
        <taxon>Archaea</taxon>
        <taxon>Thermoproteota</taxon>
        <taxon>Thermoprotei</taxon>
        <taxon>Thermoproteales</taxon>
        <taxon>Thermoproteaceae</taxon>
        <taxon>Pyrobaculum</taxon>
    </lineage>
</organism>
<dbReference type="Pfam" id="PF13649">
    <property type="entry name" value="Methyltransf_25"/>
    <property type="match status" value="1"/>
</dbReference>
<evidence type="ECO:0000313" key="3">
    <source>
        <dbReference type="Proteomes" id="UP000001694"/>
    </source>
</evidence>
<dbReference type="Proteomes" id="UP000001694">
    <property type="component" value="Chromosome"/>
</dbReference>
<dbReference type="InterPro" id="IPR029063">
    <property type="entry name" value="SAM-dependent_MTases_sf"/>
</dbReference>
<dbReference type="GO" id="GO:0008168">
    <property type="term" value="F:methyltransferase activity"/>
    <property type="evidence" value="ECO:0007669"/>
    <property type="project" value="UniProtKB-KW"/>
</dbReference>
<dbReference type="SUPFAM" id="SSF53335">
    <property type="entry name" value="S-adenosyl-L-methionine-dependent methyltransferases"/>
    <property type="match status" value="1"/>
</dbReference>
<evidence type="ECO:0000313" key="2">
    <source>
        <dbReference type="EMBL" id="ACB40445.1"/>
    </source>
</evidence>
<dbReference type="STRING" id="444157.Tneu_1521"/>
<dbReference type="CDD" id="cd02440">
    <property type="entry name" value="AdoMet_MTases"/>
    <property type="match status" value="1"/>
</dbReference>
<evidence type="ECO:0000259" key="1">
    <source>
        <dbReference type="Pfam" id="PF13649"/>
    </source>
</evidence>
<dbReference type="RefSeq" id="WP_012350864.1">
    <property type="nucleotide sequence ID" value="NC_010525.1"/>
</dbReference>
<dbReference type="KEGG" id="tne:Tneu_1521"/>
<reference evidence="2" key="1">
    <citation type="submission" date="2008-03" db="EMBL/GenBank/DDBJ databases">
        <title>Complete sequence of Thermoproteus neutrophilus V24Sta.</title>
        <authorList>
            <consortium name="US DOE Joint Genome Institute"/>
            <person name="Copeland A."/>
            <person name="Lucas S."/>
            <person name="Lapidus A."/>
            <person name="Glavina del Rio T."/>
            <person name="Dalin E."/>
            <person name="Tice H."/>
            <person name="Bruce D."/>
            <person name="Goodwin L."/>
            <person name="Pitluck S."/>
            <person name="Sims D."/>
            <person name="Brettin T."/>
            <person name="Detter J.C."/>
            <person name="Han C."/>
            <person name="Kuske C.R."/>
            <person name="Schmutz J."/>
            <person name="Larimer F."/>
            <person name="Land M."/>
            <person name="Hauser L."/>
            <person name="Kyrpides N."/>
            <person name="Mikhailova N."/>
            <person name="Biddle J.F."/>
            <person name="Zhang Z."/>
            <person name="Fitz-Gibbon S.T."/>
            <person name="Lowe T.M."/>
            <person name="Saltikov C."/>
            <person name="House C.H."/>
            <person name="Richardson P."/>
        </authorList>
    </citation>
    <scope>NUCLEOTIDE SEQUENCE [LARGE SCALE GENOMIC DNA]</scope>
    <source>
        <strain evidence="2">V24Sta</strain>
    </source>
</reference>
<dbReference type="Gene3D" id="3.40.50.150">
    <property type="entry name" value="Vaccinia Virus protein VP39"/>
    <property type="match status" value="1"/>
</dbReference>
<proteinExistence type="predicted"/>
<accession>B1Y9L6</accession>
<gene>
    <name evidence="2" type="ordered locus">Tneu_1521</name>
</gene>
<dbReference type="AlphaFoldDB" id="B1Y9L6"/>
<dbReference type="GeneID" id="6166105"/>
<keyword evidence="3" id="KW-1185">Reference proteome</keyword>
<keyword evidence="2" id="KW-0489">Methyltransferase</keyword>
<keyword evidence="2" id="KW-0808">Transferase</keyword>
<dbReference type="HOGENOM" id="CLU_1821085_0_0_2"/>
<protein>
    <submittedName>
        <fullName evidence="2">Methyltransferase type 11</fullName>
    </submittedName>
</protein>
<sequence length="137" mass="15781">METDHVLELYRKLAPLYEEVYGVEQRRKYWMISSQVGEKVVDAGCGVGIAYEVLQSYVVCLDISIDMLAKARERASCRGDLVQADYWKPPFREGAFHSALFLSSADPKDFGALYERWRRVAARAYFEFRGSWLVLPT</sequence>
<dbReference type="OrthoDB" id="147504at2157"/>
<dbReference type="EMBL" id="CP001014">
    <property type="protein sequence ID" value="ACB40445.1"/>
    <property type="molecule type" value="Genomic_DNA"/>
</dbReference>
<name>B1Y9L6_PYRNV</name>